<feature type="non-terminal residue" evidence="2">
    <location>
        <position position="1"/>
    </location>
</feature>
<sequence length="88" mass="9683">HLQCYKKTTEISPKRSSKSASHSLLQPFGDVVEKKPSSSMFKQMEKKNPSCPAMALKLADNVRTVSNKATTVTDEQAVAANRFNTIAQ</sequence>
<evidence type="ECO:0000256" key="1">
    <source>
        <dbReference type="SAM" id="MobiDB-lite"/>
    </source>
</evidence>
<feature type="region of interest" description="Disordered" evidence="1">
    <location>
        <begin position="1"/>
        <end position="29"/>
    </location>
</feature>
<keyword evidence="3" id="KW-1185">Reference proteome</keyword>
<protein>
    <submittedName>
        <fullName evidence="2">Uncharacterized protein</fullName>
    </submittedName>
</protein>
<accession>A0A498IYS8</accession>
<dbReference type="AlphaFoldDB" id="A0A498IYS8"/>
<comment type="caution">
    <text evidence="2">The sequence shown here is derived from an EMBL/GenBank/DDBJ whole genome shotgun (WGS) entry which is preliminary data.</text>
</comment>
<reference evidence="2 3" key="1">
    <citation type="submission" date="2018-10" db="EMBL/GenBank/DDBJ databases">
        <title>A high-quality apple genome assembly.</title>
        <authorList>
            <person name="Hu J."/>
        </authorList>
    </citation>
    <scope>NUCLEOTIDE SEQUENCE [LARGE SCALE GENOMIC DNA]</scope>
    <source>
        <strain evidence="3">cv. HFTH1</strain>
        <tissue evidence="2">Young leaf</tissue>
    </source>
</reference>
<organism evidence="2 3">
    <name type="scientific">Malus domestica</name>
    <name type="common">Apple</name>
    <name type="synonym">Pyrus malus</name>
    <dbReference type="NCBI Taxonomy" id="3750"/>
    <lineage>
        <taxon>Eukaryota</taxon>
        <taxon>Viridiplantae</taxon>
        <taxon>Streptophyta</taxon>
        <taxon>Embryophyta</taxon>
        <taxon>Tracheophyta</taxon>
        <taxon>Spermatophyta</taxon>
        <taxon>Magnoliopsida</taxon>
        <taxon>eudicotyledons</taxon>
        <taxon>Gunneridae</taxon>
        <taxon>Pentapetalae</taxon>
        <taxon>rosids</taxon>
        <taxon>fabids</taxon>
        <taxon>Rosales</taxon>
        <taxon>Rosaceae</taxon>
        <taxon>Amygdaloideae</taxon>
        <taxon>Maleae</taxon>
        <taxon>Malus</taxon>
    </lineage>
</organism>
<name>A0A498IYS8_MALDO</name>
<dbReference type="EMBL" id="RDQH01000336">
    <property type="protein sequence ID" value="RXH88400.1"/>
    <property type="molecule type" value="Genomic_DNA"/>
</dbReference>
<evidence type="ECO:0000313" key="2">
    <source>
        <dbReference type="EMBL" id="RXH88400.1"/>
    </source>
</evidence>
<evidence type="ECO:0000313" key="3">
    <source>
        <dbReference type="Proteomes" id="UP000290289"/>
    </source>
</evidence>
<dbReference type="Proteomes" id="UP000290289">
    <property type="component" value="Chromosome 10"/>
</dbReference>
<proteinExistence type="predicted"/>
<gene>
    <name evidence="2" type="ORF">DVH24_042471</name>
</gene>